<dbReference type="SUPFAM" id="SSF54928">
    <property type="entry name" value="RNA-binding domain, RBD"/>
    <property type="match status" value="2"/>
</dbReference>
<comment type="caution">
    <text evidence="5">The sequence shown here is derived from an EMBL/GenBank/DDBJ whole genome shotgun (WGS) entry which is preliminary data.</text>
</comment>
<dbReference type="Gene3D" id="3.30.70.330">
    <property type="match status" value="2"/>
</dbReference>
<feature type="compositionally biased region" description="Basic and acidic residues" evidence="3">
    <location>
        <begin position="96"/>
        <end position="106"/>
    </location>
</feature>
<feature type="compositionally biased region" description="Basic residues" evidence="3">
    <location>
        <begin position="63"/>
        <end position="72"/>
    </location>
</feature>
<evidence type="ECO:0000256" key="2">
    <source>
        <dbReference type="PROSITE-ProRule" id="PRU00176"/>
    </source>
</evidence>
<keyword evidence="6" id="KW-1185">Reference proteome</keyword>
<dbReference type="InterPro" id="IPR035979">
    <property type="entry name" value="RBD_domain_sf"/>
</dbReference>
<feature type="domain" description="RRM" evidence="4">
    <location>
        <begin position="108"/>
        <end position="190"/>
    </location>
</feature>
<reference evidence="5" key="1">
    <citation type="submission" date="2020-05" db="EMBL/GenBank/DDBJ databases">
        <title>Mycena genomes resolve the evolution of fungal bioluminescence.</title>
        <authorList>
            <person name="Tsai I.J."/>
        </authorList>
    </citation>
    <scope>NUCLEOTIDE SEQUENCE</scope>
    <source>
        <strain evidence="5">110903Hualien_Pintung</strain>
    </source>
</reference>
<gene>
    <name evidence="5" type="ORF">HMN09_01164800</name>
</gene>
<feature type="compositionally biased region" description="Basic and acidic residues" evidence="3">
    <location>
        <begin position="332"/>
        <end position="370"/>
    </location>
</feature>
<dbReference type="GO" id="GO:0003723">
    <property type="term" value="F:RNA binding"/>
    <property type="evidence" value="ECO:0007669"/>
    <property type="project" value="UniProtKB-UniRule"/>
</dbReference>
<dbReference type="OrthoDB" id="439808at2759"/>
<feature type="region of interest" description="Disordered" evidence="3">
    <location>
        <begin position="328"/>
        <end position="439"/>
    </location>
</feature>
<dbReference type="EMBL" id="JACAZE010000019">
    <property type="protein sequence ID" value="KAF7294355.1"/>
    <property type="molecule type" value="Genomic_DNA"/>
</dbReference>
<dbReference type="InterPro" id="IPR000504">
    <property type="entry name" value="RRM_dom"/>
</dbReference>
<dbReference type="Pfam" id="PF00076">
    <property type="entry name" value="RRM_1"/>
    <property type="match status" value="1"/>
</dbReference>
<feature type="domain" description="RRM" evidence="4">
    <location>
        <begin position="233"/>
        <end position="330"/>
    </location>
</feature>
<feature type="region of interest" description="Disordered" evidence="3">
    <location>
        <begin position="1"/>
        <end position="106"/>
    </location>
</feature>
<sequence>MSSSSSSASSSRGSSPEPPKKRKRDEPEPESDPESDSDESGDEVEDVAAEDAFAVPDGPVLSHKQKRMQKKREKAEAKAATNKKRKLADGSAAPVNDKDKSAKLERQNSVWVGNLNFKTTPEALTAFFKDAGEVTRVNMPHKPTTGKGAKPENKGYAYVDFASVDAKTIAITMSEQNLLGRKLLIKDGDDFAGRPTSTSGDAAIAAATATAGVTGLTKSAQRILRAQKQPPAPTLFLGNLPFETTDETIRDLFEAHRKSAKRKDEADDETAEKPKEWIRKVRMGTFEDSGLCKGFAFVDFVTTEDATTALVNPRNHHLNGRELKVEYASADAVRRGQPKERGVDGGPRHNKDGKRTGPRPERPSKRERAEPTAAVEAKTEEADERPAHKSPKKEFKGKEERGDRDRKGPKNRPRPGAALAEAKRESAAIVPAQGKKIVF</sequence>
<evidence type="ECO:0000256" key="3">
    <source>
        <dbReference type="SAM" id="MobiDB-lite"/>
    </source>
</evidence>
<dbReference type="GO" id="GO:0005730">
    <property type="term" value="C:nucleolus"/>
    <property type="evidence" value="ECO:0007669"/>
    <property type="project" value="TreeGrafter"/>
</dbReference>
<feature type="compositionally biased region" description="Low complexity" evidence="3">
    <location>
        <begin position="1"/>
        <end position="15"/>
    </location>
</feature>
<organism evidence="5 6">
    <name type="scientific">Mycena chlorophos</name>
    <name type="common">Agaric fungus</name>
    <name type="synonym">Agaricus chlorophos</name>
    <dbReference type="NCBI Taxonomy" id="658473"/>
    <lineage>
        <taxon>Eukaryota</taxon>
        <taxon>Fungi</taxon>
        <taxon>Dikarya</taxon>
        <taxon>Basidiomycota</taxon>
        <taxon>Agaricomycotina</taxon>
        <taxon>Agaricomycetes</taxon>
        <taxon>Agaricomycetidae</taxon>
        <taxon>Agaricales</taxon>
        <taxon>Marasmiineae</taxon>
        <taxon>Mycenaceae</taxon>
        <taxon>Mycena</taxon>
    </lineage>
</organism>
<dbReference type="SMART" id="SM00360">
    <property type="entry name" value="RRM"/>
    <property type="match status" value="2"/>
</dbReference>
<name>A0A8H6SAM4_MYCCL</name>
<feature type="compositionally biased region" description="Acidic residues" evidence="3">
    <location>
        <begin position="27"/>
        <end position="49"/>
    </location>
</feature>
<protein>
    <recommendedName>
        <fullName evidence="4">RRM domain-containing protein</fullName>
    </recommendedName>
</protein>
<dbReference type="Proteomes" id="UP000613580">
    <property type="component" value="Unassembled WGS sequence"/>
</dbReference>
<dbReference type="PANTHER" id="PTHR23236:SF95">
    <property type="entry name" value="NUCLEOLAR PROTEIN 13"/>
    <property type="match status" value="1"/>
</dbReference>
<dbReference type="AlphaFoldDB" id="A0A8H6SAM4"/>
<evidence type="ECO:0000259" key="4">
    <source>
        <dbReference type="PROSITE" id="PS50102"/>
    </source>
</evidence>
<feature type="compositionally biased region" description="Basic and acidic residues" evidence="3">
    <location>
        <begin position="377"/>
        <end position="408"/>
    </location>
</feature>
<evidence type="ECO:0000313" key="6">
    <source>
        <dbReference type="Proteomes" id="UP000613580"/>
    </source>
</evidence>
<keyword evidence="1 2" id="KW-0694">RNA-binding</keyword>
<dbReference type="InterPro" id="IPR012677">
    <property type="entry name" value="Nucleotide-bd_a/b_plait_sf"/>
</dbReference>
<accession>A0A8H6SAM4</accession>
<dbReference type="PANTHER" id="PTHR23236">
    <property type="entry name" value="EUKARYOTIC TRANSLATION INITIATION FACTOR 4B/4H"/>
    <property type="match status" value="1"/>
</dbReference>
<evidence type="ECO:0000313" key="5">
    <source>
        <dbReference type="EMBL" id="KAF7294355.1"/>
    </source>
</evidence>
<proteinExistence type="predicted"/>
<evidence type="ECO:0000256" key="1">
    <source>
        <dbReference type="ARBA" id="ARBA00022884"/>
    </source>
</evidence>
<dbReference type="PROSITE" id="PS50102">
    <property type="entry name" value="RRM"/>
    <property type="match status" value="2"/>
</dbReference>